<dbReference type="PROSITE" id="PS51186">
    <property type="entry name" value="GNAT"/>
    <property type="match status" value="1"/>
</dbReference>
<dbReference type="SUPFAM" id="SSF55729">
    <property type="entry name" value="Acyl-CoA N-acyltransferases (Nat)"/>
    <property type="match status" value="1"/>
</dbReference>
<keyword evidence="2" id="KW-0808">Transferase</keyword>
<dbReference type="CDD" id="cd04301">
    <property type="entry name" value="NAT_SF"/>
    <property type="match status" value="1"/>
</dbReference>
<name>A0A1N7JJZ3_9BACI</name>
<dbReference type="EMBL" id="FTOC01000006">
    <property type="protein sequence ID" value="SIS49620.1"/>
    <property type="molecule type" value="Genomic_DNA"/>
</dbReference>
<keyword evidence="3" id="KW-1185">Reference proteome</keyword>
<protein>
    <submittedName>
        <fullName evidence="2">Protein N-acetyltransferase, RimJ/RimL family</fullName>
    </submittedName>
</protein>
<evidence type="ECO:0000313" key="2">
    <source>
        <dbReference type="EMBL" id="SIS49620.1"/>
    </source>
</evidence>
<dbReference type="PANTHER" id="PTHR43415:SF3">
    <property type="entry name" value="GNAT-FAMILY ACETYLTRANSFERASE"/>
    <property type="match status" value="1"/>
</dbReference>
<dbReference type="PANTHER" id="PTHR43415">
    <property type="entry name" value="SPERMIDINE N(1)-ACETYLTRANSFERASE"/>
    <property type="match status" value="1"/>
</dbReference>
<dbReference type="InterPro" id="IPR016181">
    <property type="entry name" value="Acyl_CoA_acyltransferase"/>
</dbReference>
<dbReference type="GO" id="GO:0016747">
    <property type="term" value="F:acyltransferase activity, transferring groups other than amino-acyl groups"/>
    <property type="evidence" value="ECO:0007669"/>
    <property type="project" value="InterPro"/>
</dbReference>
<feature type="domain" description="N-acetyltransferase" evidence="1">
    <location>
        <begin position="3"/>
        <end position="173"/>
    </location>
</feature>
<proteinExistence type="predicted"/>
<organism evidence="2 3">
    <name type="scientific">Salimicrobium flavidum</name>
    <dbReference type="NCBI Taxonomy" id="570947"/>
    <lineage>
        <taxon>Bacteria</taxon>
        <taxon>Bacillati</taxon>
        <taxon>Bacillota</taxon>
        <taxon>Bacilli</taxon>
        <taxon>Bacillales</taxon>
        <taxon>Bacillaceae</taxon>
        <taxon>Salimicrobium</taxon>
    </lineage>
</organism>
<accession>A0A1N7JJZ3</accession>
<gene>
    <name evidence="2" type="ORF">SAMN05421687_106169</name>
</gene>
<reference evidence="3" key="1">
    <citation type="submission" date="2017-01" db="EMBL/GenBank/DDBJ databases">
        <authorList>
            <person name="Varghese N."/>
            <person name="Submissions S."/>
        </authorList>
    </citation>
    <scope>NUCLEOTIDE SEQUENCE [LARGE SCALE GENOMIC DNA]</scope>
    <source>
        <strain evidence="3">DSM 23127</strain>
    </source>
</reference>
<dbReference type="STRING" id="570947.SAMN05421687_106169"/>
<sequence>MNVSFEKLTEPSQATVDLINRWESDPAIIPLIRPNKNQEELDSRITVTQTGLKKQLEYKQIYLIFLDNQLVGIMDYMVNPDHLFHQIDNTAWLGILIGEREARGKGIGYQAINYIEEEVRRKGLKRIEIGVFEFNEQALKLYRSMGYKEIARIDNFTFWKQRMWADIRLEKYL</sequence>
<dbReference type="Proteomes" id="UP000187608">
    <property type="component" value="Unassembled WGS sequence"/>
</dbReference>
<dbReference type="RefSeq" id="WP_076559295.1">
    <property type="nucleotide sequence ID" value="NZ_FTOC01000006.1"/>
</dbReference>
<dbReference type="Gene3D" id="3.40.630.30">
    <property type="match status" value="1"/>
</dbReference>
<dbReference type="OrthoDB" id="9795206at2"/>
<evidence type="ECO:0000259" key="1">
    <source>
        <dbReference type="PROSITE" id="PS51186"/>
    </source>
</evidence>
<dbReference type="Pfam" id="PF00583">
    <property type="entry name" value="Acetyltransf_1"/>
    <property type="match status" value="1"/>
</dbReference>
<evidence type="ECO:0000313" key="3">
    <source>
        <dbReference type="Proteomes" id="UP000187608"/>
    </source>
</evidence>
<dbReference type="AlphaFoldDB" id="A0A1N7JJZ3"/>
<dbReference type="InterPro" id="IPR000182">
    <property type="entry name" value="GNAT_dom"/>
</dbReference>